<evidence type="ECO:0000256" key="1">
    <source>
        <dbReference type="ARBA" id="ARBA00004123"/>
    </source>
</evidence>
<organism evidence="16 17">
    <name type="scientific">Echinostoma caproni</name>
    <dbReference type="NCBI Taxonomy" id="27848"/>
    <lineage>
        <taxon>Eukaryota</taxon>
        <taxon>Metazoa</taxon>
        <taxon>Spiralia</taxon>
        <taxon>Lophotrochozoa</taxon>
        <taxon>Platyhelminthes</taxon>
        <taxon>Trematoda</taxon>
        <taxon>Digenea</taxon>
        <taxon>Plagiorchiida</taxon>
        <taxon>Echinostomata</taxon>
        <taxon>Echinostomatoidea</taxon>
        <taxon>Echinostomatidae</taxon>
        <taxon>Echinostoma</taxon>
    </lineage>
</organism>
<evidence type="ECO:0000256" key="13">
    <source>
        <dbReference type="SAM" id="MobiDB-lite"/>
    </source>
</evidence>
<evidence type="ECO:0000256" key="12">
    <source>
        <dbReference type="SAM" id="Coils"/>
    </source>
</evidence>
<keyword evidence="5 11" id="KW-0863">Zinc-finger</keyword>
<proteinExistence type="predicted"/>
<feature type="region of interest" description="Disordered" evidence="13">
    <location>
        <begin position="514"/>
        <end position="546"/>
    </location>
</feature>
<accession>A0A3P8G5L5</accession>
<feature type="zinc finger region" description="C3H1-type" evidence="11">
    <location>
        <begin position="144"/>
        <end position="167"/>
    </location>
</feature>
<feature type="coiled-coil region" evidence="12">
    <location>
        <begin position="586"/>
        <end position="620"/>
    </location>
</feature>
<keyword evidence="9" id="KW-0804">Transcription</keyword>
<dbReference type="OrthoDB" id="5842926at2759"/>
<evidence type="ECO:0000256" key="11">
    <source>
        <dbReference type="PROSITE-ProRule" id="PRU00723"/>
    </source>
</evidence>
<dbReference type="InterPro" id="IPR000467">
    <property type="entry name" value="G_patch_dom"/>
</dbReference>
<gene>
    <name evidence="16" type="ORF">ECPE_LOCUS6217</name>
</gene>
<evidence type="ECO:0000256" key="8">
    <source>
        <dbReference type="ARBA" id="ARBA00023125"/>
    </source>
</evidence>
<evidence type="ECO:0000256" key="3">
    <source>
        <dbReference type="ARBA" id="ARBA00022491"/>
    </source>
</evidence>
<sequence>MDVQLQAQDSVDRSDLLALRQDLVELIALQEEQFLAERKGELLRDVQKQLFGTCSEGASSSNSSEKASVVPTTVTDELKQILIGQRCSIGGWTANGRFVRQNAVICDIVDEASDPKAQIASSSEVMSGRVRVFLTHPTRTTDLPCAQFMTDGFCRRGIRCPWSHGKIVSSEDIEEWDELDPSLYLNEGQPCLVKEQPHSTRPSIWRHAHLLHTDLESENCVIQWGHKYVPQSSKEMNKSGCPRSGLVRRDSYDHLEDAVASVPLHAVWPLSADSQVENREQSLMGDEIVSTDSDVSSSDESDNGDGNESTSPVRSVISEQISKAKEGQLLSSILPQKSFCVVQSGHAIWINESRVKNSAVVSHAHRSSKVIFVSGGVLSPEDVLRARPYSDPIQLSESDQTKYVSQLGMWETHTRGIGSRLLAKMGYSGKGGLGSGGSGRPFPVALLLEKFQILPQGWNTRPSLDRLLRTAECPKQRKRVHRLDPDMNTSTKQKDPAWQPYLFQFLNNALQRSDVEVSESDTTASGSQTKPQTSSKLVRDEPVDPSSGEFRVQLFRTHEDINRIKHQIRRARESIERNRGHDRVIVKQAEERLSVLQTQLDRLRAREQNLQQCKEKQTTEKKLRIF</sequence>
<dbReference type="AlphaFoldDB" id="A0A3P8G5L5"/>
<comment type="subcellular location">
    <subcellularLocation>
        <location evidence="1">Nucleus</location>
    </subcellularLocation>
</comment>
<dbReference type="InterPro" id="IPR000571">
    <property type="entry name" value="Znf_CCCH"/>
</dbReference>
<evidence type="ECO:0000256" key="4">
    <source>
        <dbReference type="ARBA" id="ARBA00022723"/>
    </source>
</evidence>
<evidence type="ECO:0000256" key="6">
    <source>
        <dbReference type="ARBA" id="ARBA00022833"/>
    </source>
</evidence>
<dbReference type="PANTHER" id="PTHR46297:SF1">
    <property type="entry name" value="ZINC FINGER CCCH-TYPE WITH G PATCH DOMAIN-CONTAINING PROTEIN"/>
    <property type="match status" value="1"/>
</dbReference>
<evidence type="ECO:0000259" key="15">
    <source>
        <dbReference type="PROSITE" id="PS50174"/>
    </source>
</evidence>
<dbReference type="EMBL" id="UZAN01043182">
    <property type="protein sequence ID" value="VDP77711.1"/>
    <property type="molecule type" value="Genomic_DNA"/>
</dbReference>
<evidence type="ECO:0000256" key="7">
    <source>
        <dbReference type="ARBA" id="ARBA00023015"/>
    </source>
</evidence>
<dbReference type="GO" id="GO:0005634">
    <property type="term" value="C:nucleus"/>
    <property type="evidence" value="ECO:0007669"/>
    <property type="project" value="UniProtKB-SubCell"/>
</dbReference>
<feature type="compositionally biased region" description="Polar residues" evidence="13">
    <location>
        <begin position="520"/>
        <end position="536"/>
    </location>
</feature>
<dbReference type="PROSITE" id="PS50103">
    <property type="entry name" value="ZF_C3H1"/>
    <property type="match status" value="1"/>
</dbReference>
<keyword evidence="12" id="KW-0175">Coiled coil</keyword>
<keyword evidence="7" id="KW-0805">Transcription regulation</keyword>
<evidence type="ECO:0000313" key="16">
    <source>
        <dbReference type="EMBL" id="VDP77711.1"/>
    </source>
</evidence>
<evidence type="ECO:0000256" key="2">
    <source>
        <dbReference type="ARBA" id="ARBA00022414"/>
    </source>
</evidence>
<keyword evidence="8" id="KW-0238">DNA-binding</keyword>
<dbReference type="PROSITE" id="PS50174">
    <property type="entry name" value="G_PATCH"/>
    <property type="match status" value="1"/>
</dbReference>
<reference evidence="16 17" key="1">
    <citation type="submission" date="2018-11" db="EMBL/GenBank/DDBJ databases">
        <authorList>
            <consortium name="Pathogen Informatics"/>
        </authorList>
    </citation>
    <scope>NUCLEOTIDE SEQUENCE [LARGE SCALE GENOMIC DNA]</scope>
    <source>
        <strain evidence="16 17">Egypt</strain>
    </source>
</reference>
<keyword evidence="10" id="KW-0539">Nucleus</keyword>
<evidence type="ECO:0000313" key="17">
    <source>
        <dbReference type="Proteomes" id="UP000272942"/>
    </source>
</evidence>
<protein>
    <recommendedName>
        <fullName evidence="2">Zinc finger CCCH-type with G patch domain-containing protein</fullName>
    </recommendedName>
</protein>
<keyword evidence="3" id="KW-0678">Repressor</keyword>
<name>A0A3P8G5L5_9TREM</name>
<dbReference type="Gene3D" id="2.30.30.1190">
    <property type="match status" value="1"/>
</dbReference>
<feature type="domain" description="G-patch" evidence="15">
    <location>
        <begin position="414"/>
        <end position="444"/>
    </location>
</feature>
<dbReference type="Proteomes" id="UP000272942">
    <property type="component" value="Unassembled WGS sequence"/>
</dbReference>
<dbReference type="GO" id="GO:0008270">
    <property type="term" value="F:zinc ion binding"/>
    <property type="evidence" value="ECO:0007669"/>
    <property type="project" value="UniProtKB-KW"/>
</dbReference>
<dbReference type="Pfam" id="PF01585">
    <property type="entry name" value="G-patch"/>
    <property type="match status" value="1"/>
</dbReference>
<dbReference type="GO" id="GO:0000978">
    <property type="term" value="F:RNA polymerase II cis-regulatory region sequence-specific DNA binding"/>
    <property type="evidence" value="ECO:0007669"/>
    <property type="project" value="TreeGrafter"/>
</dbReference>
<keyword evidence="17" id="KW-1185">Reference proteome</keyword>
<keyword evidence="4 11" id="KW-0479">Metal-binding</keyword>
<feature type="domain" description="C3H1-type" evidence="14">
    <location>
        <begin position="144"/>
        <end position="167"/>
    </location>
</feature>
<evidence type="ECO:0000256" key="9">
    <source>
        <dbReference type="ARBA" id="ARBA00023163"/>
    </source>
</evidence>
<evidence type="ECO:0000256" key="5">
    <source>
        <dbReference type="ARBA" id="ARBA00022771"/>
    </source>
</evidence>
<dbReference type="PANTHER" id="PTHR46297">
    <property type="entry name" value="ZINC FINGER CCCH-TYPE WITH G PATCH DOMAIN-CONTAINING PROTEIN"/>
    <property type="match status" value="1"/>
</dbReference>
<dbReference type="GO" id="GO:0001227">
    <property type="term" value="F:DNA-binding transcription repressor activity, RNA polymerase II-specific"/>
    <property type="evidence" value="ECO:0007669"/>
    <property type="project" value="TreeGrafter"/>
</dbReference>
<evidence type="ECO:0000256" key="10">
    <source>
        <dbReference type="ARBA" id="ARBA00023242"/>
    </source>
</evidence>
<feature type="region of interest" description="Disordered" evidence="13">
    <location>
        <begin position="285"/>
        <end position="314"/>
    </location>
</feature>
<keyword evidence="6 11" id="KW-0862">Zinc</keyword>
<evidence type="ECO:0000259" key="14">
    <source>
        <dbReference type="PROSITE" id="PS50103"/>
    </source>
</evidence>